<evidence type="ECO:0000256" key="2">
    <source>
        <dbReference type="ARBA" id="ARBA00009021"/>
    </source>
</evidence>
<evidence type="ECO:0000256" key="8">
    <source>
        <dbReference type="ARBA" id="ARBA00032518"/>
    </source>
</evidence>
<gene>
    <name evidence="10" type="ORF">H4R34_000739</name>
</gene>
<dbReference type="GO" id="GO:0031122">
    <property type="term" value="P:cytoplasmic microtubule organization"/>
    <property type="evidence" value="ECO:0007669"/>
    <property type="project" value="TreeGrafter"/>
</dbReference>
<feature type="region of interest" description="Disordered" evidence="9">
    <location>
        <begin position="1"/>
        <end position="21"/>
    </location>
</feature>
<evidence type="ECO:0000256" key="7">
    <source>
        <dbReference type="ARBA" id="ARBA00023187"/>
    </source>
</evidence>
<evidence type="ECO:0000256" key="9">
    <source>
        <dbReference type="SAM" id="MobiDB-lite"/>
    </source>
</evidence>
<evidence type="ECO:0000256" key="1">
    <source>
        <dbReference type="ARBA" id="ARBA00004496"/>
    </source>
</evidence>
<sequence>MMEMANAPITGARGRVERSPKTPTAELFAGTRLSEKAPAGSSCRAFSNRILDGSGWWAMVCKKCEKKLGKLATADTWKAGSRNAVTGKQRVVNENKLLSSSKKHRQMPYTTKCKLCKSTLHQSQASYCQNCAYKKGLCAMCGAQILDTTMYKQSAK</sequence>
<evidence type="ECO:0000256" key="4">
    <source>
        <dbReference type="ARBA" id="ARBA00022490"/>
    </source>
</evidence>
<dbReference type="GO" id="GO:0008017">
    <property type="term" value="F:microtubule binding"/>
    <property type="evidence" value="ECO:0007669"/>
    <property type="project" value="TreeGrafter"/>
</dbReference>
<protein>
    <recommendedName>
        <fullName evidence="3">Cysteine-rich PDZ-binding protein</fullName>
    </recommendedName>
    <alternativeName>
        <fullName evidence="8">Cysteine-rich interactor of PDZ three</fullName>
    </alternativeName>
</protein>
<dbReference type="Pfam" id="PF10235">
    <property type="entry name" value="Cript"/>
    <property type="match status" value="1"/>
</dbReference>
<evidence type="ECO:0000313" key="11">
    <source>
        <dbReference type="Proteomes" id="UP001151582"/>
    </source>
</evidence>
<keyword evidence="7" id="KW-0508">mRNA splicing</keyword>
<organism evidence="10 11">
    <name type="scientific">Dimargaris verticillata</name>
    <dbReference type="NCBI Taxonomy" id="2761393"/>
    <lineage>
        <taxon>Eukaryota</taxon>
        <taxon>Fungi</taxon>
        <taxon>Fungi incertae sedis</taxon>
        <taxon>Zoopagomycota</taxon>
        <taxon>Kickxellomycotina</taxon>
        <taxon>Dimargaritomycetes</taxon>
        <taxon>Dimargaritales</taxon>
        <taxon>Dimargaritaceae</taxon>
        <taxon>Dimargaris</taxon>
    </lineage>
</organism>
<comment type="subcellular location">
    <subcellularLocation>
        <location evidence="1">Cytoplasm</location>
    </subcellularLocation>
</comment>
<evidence type="ECO:0000256" key="5">
    <source>
        <dbReference type="ARBA" id="ARBA00022664"/>
    </source>
</evidence>
<dbReference type="PANTHER" id="PTHR11805">
    <property type="entry name" value="CYSTEINE-RICH PDZ-BINDING PROTEIN"/>
    <property type="match status" value="1"/>
</dbReference>
<dbReference type="GO" id="GO:0005737">
    <property type="term" value="C:cytoplasm"/>
    <property type="evidence" value="ECO:0007669"/>
    <property type="project" value="UniProtKB-SubCell"/>
</dbReference>
<reference evidence="10" key="1">
    <citation type="submission" date="2022-07" db="EMBL/GenBank/DDBJ databases">
        <title>Phylogenomic reconstructions and comparative analyses of Kickxellomycotina fungi.</title>
        <authorList>
            <person name="Reynolds N.K."/>
            <person name="Stajich J.E."/>
            <person name="Barry K."/>
            <person name="Grigoriev I.V."/>
            <person name="Crous P."/>
            <person name="Smith M.E."/>
        </authorList>
    </citation>
    <scope>NUCLEOTIDE SEQUENCE</scope>
    <source>
        <strain evidence="10">RSA 567</strain>
    </source>
</reference>
<dbReference type="AlphaFoldDB" id="A0A9W8B6M5"/>
<accession>A0A9W8B6M5</accession>
<evidence type="ECO:0000256" key="3">
    <source>
        <dbReference type="ARBA" id="ARBA00018615"/>
    </source>
</evidence>
<dbReference type="GO" id="GO:0006397">
    <property type="term" value="P:mRNA processing"/>
    <property type="evidence" value="ECO:0007669"/>
    <property type="project" value="UniProtKB-KW"/>
</dbReference>
<comment type="caution">
    <text evidence="10">The sequence shown here is derived from an EMBL/GenBank/DDBJ whole genome shotgun (WGS) entry which is preliminary data.</text>
</comment>
<dbReference type="PANTHER" id="PTHR11805:SF1">
    <property type="entry name" value="CYSTEINE-RICH PDZ-BINDING PROTEIN"/>
    <property type="match status" value="1"/>
</dbReference>
<dbReference type="GO" id="GO:0008380">
    <property type="term" value="P:RNA splicing"/>
    <property type="evidence" value="ECO:0007669"/>
    <property type="project" value="UniProtKB-KW"/>
</dbReference>
<keyword evidence="5" id="KW-0507">mRNA processing</keyword>
<proteinExistence type="inferred from homology"/>
<evidence type="ECO:0000256" key="6">
    <source>
        <dbReference type="ARBA" id="ARBA00022728"/>
    </source>
</evidence>
<dbReference type="EMBL" id="JANBQB010000023">
    <property type="protein sequence ID" value="KAJ1984315.1"/>
    <property type="molecule type" value="Genomic_DNA"/>
</dbReference>
<evidence type="ECO:0000313" key="10">
    <source>
        <dbReference type="EMBL" id="KAJ1984315.1"/>
    </source>
</evidence>
<dbReference type="InterPro" id="IPR019367">
    <property type="entry name" value="PDZ-binding_CRIPT"/>
</dbReference>
<dbReference type="GO" id="GO:0005681">
    <property type="term" value="C:spliceosomal complex"/>
    <property type="evidence" value="ECO:0007669"/>
    <property type="project" value="UniProtKB-KW"/>
</dbReference>
<name>A0A9W8B6M5_9FUNG</name>
<keyword evidence="6" id="KW-0747">Spliceosome</keyword>
<keyword evidence="4" id="KW-0963">Cytoplasm</keyword>
<keyword evidence="11" id="KW-1185">Reference proteome</keyword>
<dbReference type="OrthoDB" id="147332at2759"/>
<comment type="similarity">
    <text evidence="2">Belongs to the CRIPT family.</text>
</comment>
<dbReference type="Proteomes" id="UP001151582">
    <property type="component" value="Unassembled WGS sequence"/>
</dbReference>